<reference evidence="2 3" key="1">
    <citation type="submission" date="2014-07" db="EMBL/GenBank/DDBJ databases">
        <title>Expanding our view of genomic diversity in Candidatus Accumulibacter clades.</title>
        <authorList>
            <person name="Skennerton C.T."/>
            <person name="Barr J.J."/>
            <person name="Slater F.R."/>
            <person name="Bond P.L."/>
            <person name="Tyson G.W."/>
        </authorList>
    </citation>
    <scope>NUCLEOTIDE SEQUENCE [LARGE SCALE GENOMIC DNA]</scope>
    <source>
        <strain evidence="3">SK-01</strain>
    </source>
</reference>
<evidence type="ECO:0000313" key="2">
    <source>
        <dbReference type="EMBL" id="KFB67857.1"/>
    </source>
</evidence>
<dbReference type="STRING" id="1457154.CAPSK01_002445"/>
<dbReference type="AlphaFoldDB" id="A0A084XZG3"/>
<feature type="domain" description="Transposase IS4-like" evidence="1">
    <location>
        <begin position="9"/>
        <end position="72"/>
    </location>
</feature>
<dbReference type="Proteomes" id="UP000019812">
    <property type="component" value="Unassembled WGS sequence"/>
</dbReference>
<organism evidence="2 3">
    <name type="scientific">Candidatus Accumulibacter vicinus</name>
    <dbReference type="NCBI Taxonomy" id="2954382"/>
    <lineage>
        <taxon>Bacteria</taxon>
        <taxon>Pseudomonadati</taxon>
        <taxon>Pseudomonadota</taxon>
        <taxon>Betaproteobacteria</taxon>
        <taxon>Candidatus Accumulibacter</taxon>
    </lineage>
</organism>
<dbReference type="Pfam" id="PF01609">
    <property type="entry name" value="DDE_Tnp_1"/>
    <property type="match status" value="1"/>
</dbReference>
<protein>
    <recommendedName>
        <fullName evidence="1">Transposase IS4-like domain-containing protein</fullName>
    </recommendedName>
</protein>
<name>A0A084XZG3_9PROT</name>
<dbReference type="EMBL" id="JDSS02000024">
    <property type="protein sequence ID" value="KFB67857.1"/>
    <property type="molecule type" value="Genomic_DNA"/>
</dbReference>
<dbReference type="GO" id="GO:0004803">
    <property type="term" value="F:transposase activity"/>
    <property type="evidence" value="ECO:0007669"/>
    <property type="project" value="InterPro"/>
</dbReference>
<dbReference type="InterPro" id="IPR012337">
    <property type="entry name" value="RNaseH-like_sf"/>
</dbReference>
<dbReference type="GO" id="GO:0003677">
    <property type="term" value="F:DNA binding"/>
    <property type="evidence" value="ECO:0007669"/>
    <property type="project" value="InterPro"/>
</dbReference>
<dbReference type="InterPro" id="IPR002559">
    <property type="entry name" value="Transposase_11"/>
</dbReference>
<dbReference type="SUPFAM" id="SSF53098">
    <property type="entry name" value="Ribonuclease H-like"/>
    <property type="match status" value="1"/>
</dbReference>
<evidence type="ECO:0000259" key="1">
    <source>
        <dbReference type="Pfam" id="PF01609"/>
    </source>
</evidence>
<sequence length="152" mass="17364">MLGRWDAGHQEAWRVLTDLSPQTADVCWYGLRAWIEQGFKRLKRGGWQWQYTRMDDPARAQRLWLALALATWWLLSVGGEAEAALPAATLPTVPGAARRQNNRWRLVGIFRQGWNLIIAALLSHQMLPIAHAVPEPWPTLPQNQCSIKNLHL</sequence>
<evidence type="ECO:0000313" key="3">
    <source>
        <dbReference type="Proteomes" id="UP000019812"/>
    </source>
</evidence>
<dbReference type="GO" id="GO:0006313">
    <property type="term" value="P:DNA transposition"/>
    <property type="evidence" value="ECO:0007669"/>
    <property type="project" value="InterPro"/>
</dbReference>
<accession>A0A084XZG3</accession>
<proteinExistence type="predicted"/>
<comment type="caution">
    <text evidence="2">The sequence shown here is derived from an EMBL/GenBank/DDBJ whole genome shotgun (WGS) entry which is preliminary data.</text>
</comment>
<gene>
    <name evidence="2" type="ORF">CAPSK01_002445</name>
</gene>